<dbReference type="EMBL" id="AFBI03000004">
    <property type="protein sequence ID" value="EJW01568.1"/>
    <property type="molecule type" value="Genomic_DNA"/>
</dbReference>
<evidence type="ECO:0000313" key="2">
    <source>
        <dbReference type="EMBL" id="EJW01568.1"/>
    </source>
</evidence>
<dbReference type="Proteomes" id="UP000003163">
    <property type="component" value="Unassembled WGS sequence"/>
</dbReference>
<feature type="transmembrane region" description="Helical" evidence="1">
    <location>
        <begin position="12"/>
        <end position="30"/>
    </location>
</feature>
<keyword evidence="3" id="KW-1185">Reference proteome</keyword>
<evidence type="ECO:0000256" key="1">
    <source>
        <dbReference type="SAM" id="Phobius"/>
    </source>
</evidence>
<reference evidence="2 3" key="1">
    <citation type="submission" date="2011-08" db="EMBL/GenBank/DDBJ databases">
        <authorList>
            <person name="Liu Z.J."/>
            <person name="Shi F.L."/>
            <person name="Lu J.Q."/>
            <person name="Li M."/>
            <person name="Wang Z.L."/>
        </authorList>
    </citation>
    <scope>NUCLEOTIDE SEQUENCE [LARGE SCALE GENOMIC DNA]</scope>
    <source>
        <strain evidence="2 3">USNM 41457</strain>
    </source>
</reference>
<protein>
    <submittedName>
        <fullName evidence="2">Uncharacterized protein</fullName>
    </submittedName>
</protein>
<dbReference type="AlphaFoldDB" id="J8ZPG8"/>
<reference evidence="3" key="2">
    <citation type="submission" date="2015-07" db="EMBL/GenBank/DDBJ databases">
        <title>Contrasting host-pathogen interactions and genome evolution in two generalist and specialist microsporidian pathogens of mosquitoes.</title>
        <authorList>
            <consortium name="The Broad Institute Genomics Platform"/>
            <consortium name="The Broad Institute Genome Sequencing Center for Infectious Disease"/>
            <person name="Cuomo C.A."/>
            <person name="Sanscrainte N.D."/>
            <person name="Goldberg J.M."/>
            <person name="Heiman D."/>
            <person name="Young S."/>
            <person name="Zeng Q."/>
            <person name="Becnel J.J."/>
            <person name="Birren B.W."/>
        </authorList>
    </citation>
    <scope>NUCLEOTIDE SEQUENCE [LARGE SCALE GENOMIC DNA]</scope>
    <source>
        <strain evidence="3">USNM 41457</strain>
    </source>
</reference>
<keyword evidence="1" id="KW-0472">Membrane</keyword>
<accession>J8ZPG8</accession>
<organism evidence="2 3">
    <name type="scientific">Edhazardia aedis (strain USNM 41457)</name>
    <name type="common">Microsporidian parasite</name>
    <dbReference type="NCBI Taxonomy" id="1003232"/>
    <lineage>
        <taxon>Eukaryota</taxon>
        <taxon>Fungi</taxon>
        <taxon>Fungi incertae sedis</taxon>
        <taxon>Microsporidia</taxon>
        <taxon>Edhazardia</taxon>
    </lineage>
</organism>
<keyword evidence="1" id="KW-1133">Transmembrane helix</keyword>
<sequence>MCSVSYDYLLSYYFLNLYVPSFLFHPFPFFSSSRDGTDNAHISCAELVMRRTQNLFQLKCLGLFLSVFLKITMLSLIFFIYCTFTKFYWLHYFFLKSNKNRFLIK</sequence>
<keyword evidence="1" id="KW-0812">Transmembrane</keyword>
<gene>
    <name evidence="2" type="ORF">EDEG_00420</name>
</gene>
<dbReference type="HOGENOM" id="CLU_2236560_0_0_1"/>
<dbReference type="VEuPathDB" id="MicrosporidiaDB:EDEG_00420"/>
<dbReference type="InParanoid" id="J8ZPG8"/>
<evidence type="ECO:0000313" key="3">
    <source>
        <dbReference type="Proteomes" id="UP000003163"/>
    </source>
</evidence>
<comment type="caution">
    <text evidence="2">The sequence shown here is derived from an EMBL/GenBank/DDBJ whole genome shotgun (WGS) entry which is preliminary data.</text>
</comment>
<name>J8ZPG8_EDHAE</name>
<proteinExistence type="predicted"/>